<dbReference type="KEGG" id="anf:AQPE_2157"/>
<gene>
    <name evidence="1" type="ORF">AQPE_2157</name>
</gene>
<protein>
    <recommendedName>
        <fullName evidence="3">Outer membrane protein beta-barrel domain-containing protein</fullName>
    </recommendedName>
</protein>
<dbReference type="Proteomes" id="UP001193389">
    <property type="component" value="Chromosome"/>
</dbReference>
<organism evidence="1 2">
    <name type="scientific">Aquipluma nitroreducens</name>
    <dbReference type="NCBI Taxonomy" id="2010828"/>
    <lineage>
        <taxon>Bacteria</taxon>
        <taxon>Pseudomonadati</taxon>
        <taxon>Bacteroidota</taxon>
        <taxon>Bacteroidia</taxon>
        <taxon>Marinilabiliales</taxon>
        <taxon>Prolixibacteraceae</taxon>
        <taxon>Aquipluma</taxon>
    </lineage>
</organism>
<keyword evidence="2" id="KW-1185">Reference proteome</keyword>
<evidence type="ECO:0008006" key="3">
    <source>
        <dbReference type="Google" id="ProtNLM"/>
    </source>
</evidence>
<name>A0A5K7S8W3_9BACT</name>
<reference evidence="1" key="1">
    <citation type="journal article" date="2020" name="Int. J. Syst. Evol. Microbiol.">
        <title>Aquipluma nitroreducens gen. nov. sp. nov., a novel facultatively anaerobic bacterium isolated from a freshwater lake.</title>
        <authorList>
            <person name="Watanabe M."/>
            <person name="Kojima H."/>
            <person name="Fukui M."/>
        </authorList>
    </citation>
    <scope>NUCLEOTIDE SEQUENCE</scope>
    <source>
        <strain evidence="1">MeG22</strain>
    </source>
</reference>
<dbReference type="AlphaFoldDB" id="A0A5K7S8W3"/>
<evidence type="ECO:0000313" key="2">
    <source>
        <dbReference type="Proteomes" id="UP001193389"/>
    </source>
</evidence>
<accession>A0A5K7S8W3</accession>
<sequence length="204" mass="23842">MGKPAVLFDFVIGGDRLSFEPSFRFAMEGKPWSFLFWWRYKLIESEKMHFTIGAHPALSFRRMVVTKNGVTKEDMLLRRILGAELSPNYSFTKNINVGLYYLYAYGIESDLSKHTNFINLRTTISNIKLSDQYSLRFSPQFYYLNIDKKDGFYYNLILSMNKKNFPLSVSALANRAFTTNITTKKDLLWNVSLIYSFNGRFSKM</sequence>
<dbReference type="EMBL" id="AP018694">
    <property type="protein sequence ID" value="BBE17998.1"/>
    <property type="molecule type" value="Genomic_DNA"/>
</dbReference>
<evidence type="ECO:0000313" key="1">
    <source>
        <dbReference type="EMBL" id="BBE17998.1"/>
    </source>
</evidence>
<proteinExistence type="predicted"/>